<proteinExistence type="predicted"/>
<protein>
    <submittedName>
        <fullName evidence="4">Probable RNA-binding protein 46</fullName>
    </submittedName>
</protein>
<dbReference type="SUPFAM" id="SSF54928">
    <property type="entry name" value="RNA-binding domain, RBD"/>
    <property type="match status" value="2"/>
</dbReference>
<reference evidence="4" key="1">
    <citation type="submission" date="2020-08" db="EMBL/GenBank/DDBJ databases">
        <title>Multicomponent nature underlies the extraordinary mechanical properties of spider dragline silk.</title>
        <authorList>
            <person name="Kono N."/>
            <person name="Nakamura H."/>
            <person name="Mori M."/>
            <person name="Yoshida Y."/>
            <person name="Ohtoshi R."/>
            <person name="Malay A.D."/>
            <person name="Moran D.A.P."/>
            <person name="Tomita M."/>
            <person name="Numata K."/>
            <person name="Arakawa K."/>
        </authorList>
    </citation>
    <scope>NUCLEOTIDE SEQUENCE</scope>
</reference>
<dbReference type="PANTHER" id="PTHR21245">
    <property type="entry name" value="HETEROGENEOUS NUCLEAR RIBONUCLEOPROTEIN"/>
    <property type="match status" value="1"/>
</dbReference>
<sequence>MFSSFRDTELKALAEKTGYKLSLQNEQRIYGPPPGWIGSPPSIESKLFIENLPSDLYELELVPLCEQFGKIYELHLKINENGENCGEAFLIYTNSEDAFKALQVLDNFEIRPNHYIVCKPINCRSLFITGKPIGKTEEERLNEVSKFTEGVTKVVPYEYRIAKYSDHQDVYQAKSSVAMNKGTLFDRELEMFASSAQPNVEMQYEEMRKFQIKSLCVRKIALKTTEAQLHILFSLEGSLEVEILKKVRDFGFIQYKKREHAEIALVQLNGIRIDGSALEVSWAKVEKKRATTGRRDNNNLYQYSNTDGRERSSLKYQQNASIPMISKGNVQSRAQIPTFPNLDNHFELLQYICTKNGWGKPKYNIYIEPESPALFFSCWVSISGFPHHKFVSDKVCKSTHEARIYAASYVLKKLNIITNTPNPGACSSDSNHFNDIKQMPVCFGARSQVNIPDLNASGNLPFSNNVKDQNEKNIANPNVMSEFDFSELSGLLECLEPNTPIESNSVLGLFAQMFALSKHHEAPPE</sequence>
<dbReference type="EMBL" id="BMAW01033385">
    <property type="protein sequence ID" value="GFU30006.1"/>
    <property type="molecule type" value="Genomic_DNA"/>
</dbReference>
<dbReference type="InterPro" id="IPR000504">
    <property type="entry name" value="RRM_dom"/>
</dbReference>
<feature type="domain" description="RRM" evidence="3">
    <location>
        <begin position="213"/>
        <end position="285"/>
    </location>
</feature>
<keyword evidence="5" id="KW-1185">Reference proteome</keyword>
<gene>
    <name evidence="4" type="primary">rbm46</name>
    <name evidence="4" type="ORF">NPIL_514421</name>
</gene>
<keyword evidence="1 2" id="KW-0694">RNA-binding</keyword>
<dbReference type="Gene3D" id="3.30.160.20">
    <property type="match status" value="1"/>
</dbReference>
<accession>A0A8X6UMQ9</accession>
<dbReference type="Pfam" id="PF14709">
    <property type="entry name" value="DND1_DSRM"/>
    <property type="match status" value="1"/>
</dbReference>
<evidence type="ECO:0000256" key="1">
    <source>
        <dbReference type="ARBA" id="ARBA00022884"/>
    </source>
</evidence>
<dbReference type="Gene3D" id="3.30.70.330">
    <property type="match status" value="2"/>
</dbReference>
<dbReference type="SMART" id="SM00360">
    <property type="entry name" value="RRM"/>
    <property type="match status" value="2"/>
</dbReference>
<feature type="domain" description="RRM" evidence="3">
    <location>
        <begin position="45"/>
        <end position="116"/>
    </location>
</feature>
<dbReference type="GO" id="GO:0003723">
    <property type="term" value="F:RNA binding"/>
    <property type="evidence" value="ECO:0007669"/>
    <property type="project" value="UniProtKB-UniRule"/>
</dbReference>
<dbReference type="AlphaFoldDB" id="A0A8X6UMQ9"/>
<name>A0A8X6UMQ9_NEPPI</name>
<organism evidence="4 5">
    <name type="scientific">Nephila pilipes</name>
    <name type="common">Giant wood spider</name>
    <name type="synonym">Nephila maculata</name>
    <dbReference type="NCBI Taxonomy" id="299642"/>
    <lineage>
        <taxon>Eukaryota</taxon>
        <taxon>Metazoa</taxon>
        <taxon>Ecdysozoa</taxon>
        <taxon>Arthropoda</taxon>
        <taxon>Chelicerata</taxon>
        <taxon>Arachnida</taxon>
        <taxon>Araneae</taxon>
        <taxon>Araneomorphae</taxon>
        <taxon>Entelegynae</taxon>
        <taxon>Araneoidea</taxon>
        <taxon>Nephilidae</taxon>
        <taxon>Nephila</taxon>
    </lineage>
</organism>
<dbReference type="OrthoDB" id="3800936at2759"/>
<dbReference type="InterPro" id="IPR012677">
    <property type="entry name" value="Nucleotide-bd_a/b_plait_sf"/>
</dbReference>
<evidence type="ECO:0000313" key="4">
    <source>
        <dbReference type="EMBL" id="GFU30006.1"/>
    </source>
</evidence>
<dbReference type="InterPro" id="IPR035979">
    <property type="entry name" value="RBD_domain_sf"/>
</dbReference>
<dbReference type="Proteomes" id="UP000887013">
    <property type="component" value="Unassembled WGS sequence"/>
</dbReference>
<dbReference type="PROSITE" id="PS50102">
    <property type="entry name" value="RRM"/>
    <property type="match status" value="2"/>
</dbReference>
<dbReference type="SUPFAM" id="SSF54768">
    <property type="entry name" value="dsRNA-binding domain-like"/>
    <property type="match status" value="1"/>
</dbReference>
<evidence type="ECO:0000313" key="5">
    <source>
        <dbReference type="Proteomes" id="UP000887013"/>
    </source>
</evidence>
<evidence type="ECO:0000256" key="2">
    <source>
        <dbReference type="PROSITE-ProRule" id="PRU00176"/>
    </source>
</evidence>
<evidence type="ECO:0000259" key="3">
    <source>
        <dbReference type="PROSITE" id="PS50102"/>
    </source>
</evidence>
<comment type="caution">
    <text evidence="4">The sequence shown here is derived from an EMBL/GenBank/DDBJ whole genome shotgun (WGS) entry which is preliminary data.</text>
</comment>
<dbReference type="Pfam" id="PF00076">
    <property type="entry name" value="RRM_1"/>
    <property type="match status" value="2"/>
</dbReference>